<comment type="caution">
    <text evidence="8">The sequence shown here is derived from an EMBL/GenBank/DDBJ whole genome shotgun (WGS) entry which is preliminary data.</text>
</comment>
<dbReference type="PROSITE" id="PS00460">
    <property type="entry name" value="GLUTATHIONE_PEROXID_1"/>
    <property type="match status" value="1"/>
</dbReference>
<dbReference type="GO" id="GO:0004601">
    <property type="term" value="F:peroxidase activity"/>
    <property type="evidence" value="ECO:0007669"/>
    <property type="project" value="UniProtKB-KW"/>
</dbReference>
<evidence type="ECO:0000259" key="7">
    <source>
        <dbReference type="PROSITE" id="PS51352"/>
    </source>
</evidence>
<feature type="signal peptide" evidence="6">
    <location>
        <begin position="1"/>
        <end position="32"/>
    </location>
</feature>
<dbReference type="InterPro" id="IPR000889">
    <property type="entry name" value="Glutathione_peroxidase"/>
</dbReference>
<dbReference type="AlphaFoldDB" id="A0A4V6MEP2"/>
<dbReference type="InterPro" id="IPR013766">
    <property type="entry name" value="Thioredoxin_domain"/>
</dbReference>
<dbReference type="OrthoDB" id="9785502at2"/>
<dbReference type="PROSITE" id="PS51352">
    <property type="entry name" value="THIOREDOXIN_2"/>
    <property type="match status" value="1"/>
</dbReference>
<dbReference type="CDD" id="cd00340">
    <property type="entry name" value="GSH_Peroxidase"/>
    <property type="match status" value="1"/>
</dbReference>
<dbReference type="EMBL" id="SHKP01000005">
    <property type="protein sequence ID" value="RZU00646.1"/>
    <property type="molecule type" value="Genomic_DNA"/>
</dbReference>
<dbReference type="PROSITE" id="PS51257">
    <property type="entry name" value="PROKAR_LIPOPROTEIN"/>
    <property type="match status" value="1"/>
</dbReference>
<dbReference type="PRINTS" id="PR01011">
    <property type="entry name" value="GLUTPROXDASE"/>
</dbReference>
<keyword evidence="2 5" id="KW-0575">Peroxidase</keyword>
<evidence type="ECO:0000256" key="2">
    <source>
        <dbReference type="ARBA" id="ARBA00022559"/>
    </source>
</evidence>
<dbReference type="PROSITE" id="PS51355">
    <property type="entry name" value="GLUTATHIONE_PEROXID_3"/>
    <property type="match status" value="1"/>
</dbReference>
<dbReference type="PANTHER" id="PTHR11592:SF78">
    <property type="entry name" value="GLUTATHIONE PEROXIDASE"/>
    <property type="match status" value="1"/>
</dbReference>
<dbReference type="GO" id="GO:0034599">
    <property type="term" value="P:cellular response to oxidative stress"/>
    <property type="evidence" value="ECO:0007669"/>
    <property type="project" value="TreeGrafter"/>
</dbReference>
<evidence type="ECO:0000256" key="3">
    <source>
        <dbReference type="ARBA" id="ARBA00023002"/>
    </source>
</evidence>
<proteinExistence type="inferred from homology"/>
<dbReference type="Pfam" id="PF00255">
    <property type="entry name" value="GSHPx"/>
    <property type="match status" value="1"/>
</dbReference>
<accession>A0A4V6MEP2</accession>
<feature type="domain" description="Thioredoxin" evidence="7">
    <location>
        <begin position="22"/>
        <end position="194"/>
    </location>
</feature>
<feature type="chain" id="PRO_5020451317" description="Glutathione peroxidase" evidence="6">
    <location>
        <begin position="33"/>
        <end position="194"/>
    </location>
</feature>
<evidence type="ECO:0000256" key="1">
    <source>
        <dbReference type="ARBA" id="ARBA00006926"/>
    </source>
</evidence>
<evidence type="ECO:0000313" key="8">
    <source>
        <dbReference type="EMBL" id="RZU00646.1"/>
    </source>
</evidence>
<dbReference type="Gene3D" id="3.40.30.10">
    <property type="entry name" value="Glutaredoxin"/>
    <property type="match status" value="1"/>
</dbReference>
<feature type="active site" evidence="4">
    <location>
        <position position="71"/>
    </location>
</feature>
<comment type="similarity">
    <text evidence="1 5">Belongs to the glutathione peroxidase family.</text>
</comment>
<evidence type="ECO:0000256" key="6">
    <source>
        <dbReference type="SAM" id="SignalP"/>
    </source>
</evidence>
<keyword evidence="6" id="KW-0732">Signal</keyword>
<gene>
    <name evidence="8" type="ORF">EV670_1357</name>
</gene>
<dbReference type="InterPro" id="IPR036249">
    <property type="entry name" value="Thioredoxin-like_sf"/>
</dbReference>
<name>A0A4V6MEP2_9BURK</name>
<dbReference type="InterPro" id="IPR029759">
    <property type="entry name" value="GPX_AS"/>
</dbReference>
<reference evidence="8 9" key="1">
    <citation type="submission" date="2019-02" db="EMBL/GenBank/DDBJ databases">
        <title>Genomic Encyclopedia of Type Strains, Phase IV (KMG-IV): sequencing the most valuable type-strain genomes for metagenomic binning, comparative biology and taxonomic classification.</title>
        <authorList>
            <person name="Goeker M."/>
        </authorList>
    </citation>
    <scope>NUCLEOTIDE SEQUENCE [LARGE SCALE GENOMIC DNA]</scope>
    <source>
        <strain evidence="8 9">DSM 19570</strain>
    </source>
</reference>
<keyword evidence="9" id="KW-1185">Reference proteome</keyword>
<evidence type="ECO:0000313" key="9">
    <source>
        <dbReference type="Proteomes" id="UP000293671"/>
    </source>
</evidence>
<evidence type="ECO:0000256" key="4">
    <source>
        <dbReference type="PIRSR" id="PIRSR000303-1"/>
    </source>
</evidence>
<sequence>MLRLNTSRSRHAARLGQALLLAACLHVAPALAASCPALLDRSVPRLQDEKPQNLCQYAGKVVLVVNTASYCGFTPQYKGLEALYKRFQPRGLVVLGFPTNDFGAQEPGSNKDIAAFCENTFGVQFPMFAKTTVKGASIDPLFAELSKRSGKTPGWNFHKYLIDREGATVRSYSSMVDPQDRALVEEIERLLDSK</sequence>
<protein>
    <recommendedName>
        <fullName evidence="5">Glutathione peroxidase</fullName>
    </recommendedName>
</protein>
<dbReference type="SUPFAM" id="SSF52833">
    <property type="entry name" value="Thioredoxin-like"/>
    <property type="match status" value="1"/>
</dbReference>
<dbReference type="PIRSF" id="PIRSF000303">
    <property type="entry name" value="Glutathion_perox"/>
    <property type="match status" value="1"/>
</dbReference>
<dbReference type="PANTHER" id="PTHR11592">
    <property type="entry name" value="GLUTATHIONE PEROXIDASE"/>
    <property type="match status" value="1"/>
</dbReference>
<dbReference type="RefSeq" id="WP_130431089.1">
    <property type="nucleotide sequence ID" value="NZ_SHKP01000005.1"/>
</dbReference>
<evidence type="ECO:0000256" key="5">
    <source>
        <dbReference type="RuleBase" id="RU000499"/>
    </source>
</evidence>
<dbReference type="Proteomes" id="UP000293671">
    <property type="component" value="Unassembled WGS sequence"/>
</dbReference>
<keyword evidence="3 5" id="KW-0560">Oxidoreductase</keyword>
<organism evidence="8 9">
    <name type="scientific">Rivibacter subsaxonicus</name>
    <dbReference type="NCBI Taxonomy" id="457575"/>
    <lineage>
        <taxon>Bacteria</taxon>
        <taxon>Pseudomonadati</taxon>
        <taxon>Pseudomonadota</taxon>
        <taxon>Betaproteobacteria</taxon>
        <taxon>Burkholderiales</taxon>
        <taxon>Rivibacter</taxon>
    </lineage>
</organism>